<dbReference type="EMBL" id="JAAARO010000022">
    <property type="protein sequence ID" value="KAF5727650.1"/>
    <property type="molecule type" value="Genomic_DNA"/>
</dbReference>
<accession>A0A7J7C0G4</accession>
<comment type="caution">
    <text evidence="2">The sequence shown here is derived from an EMBL/GenBank/DDBJ whole genome shotgun (WGS) entry which is preliminary data.</text>
</comment>
<sequence length="179" mass="20550">MLDHQIQLSSFIPTYQRHNSPYDSTADTEFDFWASCRSQSYYGKINHIGGSDAELEVEPHASRSIEYEPSSPLLPRNHHFSSISPKSRMRALAEGRKELMEMIANMPESSYELSLKDIVVDQQHIMQEVQEDIQEETSFHFETEAQLKKEDSLETKKTGRGKKGRKKAVEPSIEGRKGF</sequence>
<gene>
    <name evidence="2" type="ORF">HS088_TW22G01346</name>
</gene>
<dbReference type="InParanoid" id="A0A7J7C0G4"/>
<dbReference type="PANTHER" id="PTHR34193">
    <property type="entry name" value="OS11G0199801 PROTEIN"/>
    <property type="match status" value="1"/>
</dbReference>
<feature type="compositionally biased region" description="Basic and acidic residues" evidence="1">
    <location>
        <begin position="140"/>
        <end position="157"/>
    </location>
</feature>
<dbReference type="AlphaFoldDB" id="A0A7J7C0G4"/>
<keyword evidence="3" id="KW-1185">Reference proteome</keyword>
<name>A0A7J7C0G4_TRIWF</name>
<feature type="region of interest" description="Disordered" evidence="1">
    <location>
        <begin position="140"/>
        <end position="179"/>
    </location>
</feature>
<feature type="compositionally biased region" description="Basic and acidic residues" evidence="1">
    <location>
        <begin position="167"/>
        <end position="179"/>
    </location>
</feature>
<dbReference type="Proteomes" id="UP000593562">
    <property type="component" value="Unassembled WGS sequence"/>
</dbReference>
<protein>
    <submittedName>
        <fullName evidence="2">Uncharacterized protein</fullName>
    </submittedName>
</protein>
<dbReference type="PANTHER" id="PTHR34193:SF10">
    <property type="entry name" value="DUF1645 FAMILY PROTEIN"/>
    <property type="match status" value="1"/>
</dbReference>
<proteinExistence type="predicted"/>
<evidence type="ECO:0000313" key="2">
    <source>
        <dbReference type="EMBL" id="KAF5727650.1"/>
    </source>
</evidence>
<evidence type="ECO:0000313" key="3">
    <source>
        <dbReference type="Proteomes" id="UP000593562"/>
    </source>
</evidence>
<reference evidence="2 3" key="1">
    <citation type="journal article" date="2020" name="Nat. Commun.">
        <title>Genome of Tripterygium wilfordii and identification of cytochrome P450 involved in triptolide biosynthesis.</title>
        <authorList>
            <person name="Tu L."/>
            <person name="Su P."/>
            <person name="Zhang Z."/>
            <person name="Gao L."/>
            <person name="Wang J."/>
            <person name="Hu T."/>
            <person name="Zhou J."/>
            <person name="Zhang Y."/>
            <person name="Zhao Y."/>
            <person name="Liu Y."/>
            <person name="Song Y."/>
            <person name="Tong Y."/>
            <person name="Lu Y."/>
            <person name="Yang J."/>
            <person name="Xu C."/>
            <person name="Jia M."/>
            <person name="Peters R.J."/>
            <person name="Huang L."/>
            <person name="Gao W."/>
        </authorList>
    </citation>
    <scope>NUCLEOTIDE SEQUENCE [LARGE SCALE GENOMIC DNA]</scope>
    <source>
        <strain evidence="3">cv. XIE 37</strain>
        <tissue evidence="2">Leaf</tissue>
    </source>
</reference>
<organism evidence="2 3">
    <name type="scientific">Tripterygium wilfordii</name>
    <name type="common">Thunder God vine</name>
    <dbReference type="NCBI Taxonomy" id="458696"/>
    <lineage>
        <taxon>Eukaryota</taxon>
        <taxon>Viridiplantae</taxon>
        <taxon>Streptophyta</taxon>
        <taxon>Embryophyta</taxon>
        <taxon>Tracheophyta</taxon>
        <taxon>Spermatophyta</taxon>
        <taxon>Magnoliopsida</taxon>
        <taxon>eudicotyledons</taxon>
        <taxon>Gunneridae</taxon>
        <taxon>Pentapetalae</taxon>
        <taxon>rosids</taxon>
        <taxon>fabids</taxon>
        <taxon>Celastrales</taxon>
        <taxon>Celastraceae</taxon>
        <taxon>Tripterygium</taxon>
    </lineage>
</organism>
<evidence type="ECO:0000256" key="1">
    <source>
        <dbReference type="SAM" id="MobiDB-lite"/>
    </source>
</evidence>